<dbReference type="EMBL" id="KL198033">
    <property type="protein sequence ID" value="KDQ15208.1"/>
    <property type="molecule type" value="Genomic_DNA"/>
</dbReference>
<evidence type="ECO:0000256" key="2">
    <source>
        <dbReference type="RuleBase" id="RU003707"/>
    </source>
</evidence>
<evidence type="ECO:0008006" key="5">
    <source>
        <dbReference type="Google" id="ProtNLM"/>
    </source>
</evidence>
<organism evidence="3 4">
    <name type="scientific">Botryobasidium botryosum (strain FD-172 SS1)</name>
    <dbReference type="NCBI Taxonomy" id="930990"/>
    <lineage>
        <taxon>Eukaryota</taxon>
        <taxon>Fungi</taxon>
        <taxon>Dikarya</taxon>
        <taxon>Basidiomycota</taxon>
        <taxon>Agaricomycotina</taxon>
        <taxon>Agaricomycetes</taxon>
        <taxon>Cantharellales</taxon>
        <taxon>Botryobasidiaceae</taxon>
        <taxon>Botryobasidium</taxon>
    </lineage>
</organism>
<dbReference type="AlphaFoldDB" id="A0A067MHE6"/>
<dbReference type="HOGENOM" id="CLU_009834_3_1_1"/>
<dbReference type="PROSITE" id="PS00166">
    <property type="entry name" value="ENOYL_COA_HYDRATASE"/>
    <property type="match status" value="1"/>
</dbReference>
<evidence type="ECO:0000256" key="1">
    <source>
        <dbReference type="ARBA" id="ARBA00005254"/>
    </source>
</evidence>
<dbReference type="InParanoid" id="A0A067MHE6"/>
<keyword evidence="4" id="KW-1185">Reference proteome</keyword>
<proteinExistence type="inferred from homology"/>
<dbReference type="CDD" id="cd06558">
    <property type="entry name" value="crotonase-like"/>
    <property type="match status" value="1"/>
</dbReference>
<dbReference type="InterPro" id="IPR001753">
    <property type="entry name" value="Enoyl-CoA_hydra/iso"/>
</dbReference>
<dbReference type="GO" id="GO:0005777">
    <property type="term" value="C:peroxisome"/>
    <property type="evidence" value="ECO:0007669"/>
    <property type="project" value="TreeGrafter"/>
</dbReference>
<name>A0A067MHE6_BOTB1</name>
<dbReference type="GO" id="GO:0004165">
    <property type="term" value="F:delta(3)-delta(2)-enoyl-CoA isomerase activity"/>
    <property type="evidence" value="ECO:0007669"/>
    <property type="project" value="TreeGrafter"/>
</dbReference>
<dbReference type="GO" id="GO:0006635">
    <property type="term" value="P:fatty acid beta-oxidation"/>
    <property type="evidence" value="ECO:0007669"/>
    <property type="project" value="TreeGrafter"/>
</dbReference>
<dbReference type="Pfam" id="PF00378">
    <property type="entry name" value="ECH_1"/>
    <property type="match status" value="1"/>
</dbReference>
<gene>
    <name evidence="3" type="ORF">BOTBODRAFT_54820</name>
</gene>
<dbReference type="STRING" id="930990.A0A067MHE6"/>
<dbReference type="PANTHER" id="PTHR11941">
    <property type="entry name" value="ENOYL-COA HYDRATASE-RELATED"/>
    <property type="match status" value="1"/>
</dbReference>
<evidence type="ECO:0000313" key="4">
    <source>
        <dbReference type="Proteomes" id="UP000027195"/>
    </source>
</evidence>
<dbReference type="InterPro" id="IPR018376">
    <property type="entry name" value="Enoyl-CoA_hyd/isom_CS"/>
</dbReference>
<dbReference type="InterPro" id="IPR029045">
    <property type="entry name" value="ClpP/crotonase-like_dom_sf"/>
</dbReference>
<dbReference type="Proteomes" id="UP000027195">
    <property type="component" value="Unassembled WGS sequence"/>
</dbReference>
<comment type="similarity">
    <text evidence="1 2">Belongs to the enoyl-CoA hydratase/isomerase family.</text>
</comment>
<dbReference type="PANTHER" id="PTHR11941:SF75">
    <property type="entry name" value="ENOYL-COA HYDRATASE_ISOMERASE FAMILY PROTEIN"/>
    <property type="match status" value="1"/>
</dbReference>
<evidence type="ECO:0000313" key="3">
    <source>
        <dbReference type="EMBL" id="KDQ15208.1"/>
    </source>
</evidence>
<accession>A0A067MHE6</accession>
<dbReference type="OrthoDB" id="1696280at2759"/>
<dbReference type="SUPFAM" id="SSF52096">
    <property type="entry name" value="ClpP/crotonase"/>
    <property type="match status" value="1"/>
</dbReference>
<reference evidence="4" key="1">
    <citation type="journal article" date="2014" name="Proc. Natl. Acad. Sci. U.S.A.">
        <title>Extensive sampling of basidiomycete genomes demonstrates inadequacy of the white-rot/brown-rot paradigm for wood decay fungi.</title>
        <authorList>
            <person name="Riley R."/>
            <person name="Salamov A.A."/>
            <person name="Brown D.W."/>
            <person name="Nagy L.G."/>
            <person name="Floudas D."/>
            <person name="Held B.W."/>
            <person name="Levasseur A."/>
            <person name="Lombard V."/>
            <person name="Morin E."/>
            <person name="Otillar R."/>
            <person name="Lindquist E.A."/>
            <person name="Sun H."/>
            <person name="LaButti K.M."/>
            <person name="Schmutz J."/>
            <person name="Jabbour D."/>
            <person name="Luo H."/>
            <person name="Baker S.E."/>
            <person name="Pisabarro A.G."/>
            <person name="Walton J.D."/>
            <person name="Blanchette R.A."/>
            <person name="Henrissat B."/>
            <person name="Martin F."/>
            <person name="Cullen D."/>
            <person name="Hibbett D.S."/>
            <person name="Grigoriev I.V."/>
        </authorList>
    </citation>
    <scope>NUCLEOTIDE SEQUENCE [LARGE SCALE GENOMIC DNA]</scope>
    <source>
        <strain evidence="4">FD-172 SS1</strain>
    </source>
</reference>
<protein>
    <recommendedName>
        <fullName evidence="5">Enoyl-CoA hydratase</fullName>
    </recommendedName>
</protein>
<sequence>MASYPLTLPAGESSPLGILTHPNPALWILELRNGVDNRLTQPLLVGVLKPALDAVETDWRATRGRSSNNPNEWAPAALIITGKLDQDKFFSNGFEFANIKGDRLWFPHTFDPIALRLMSFPIPTIAAINGHAFAAGFVLSLLCDYRVMTSGKAWCSMNEVLFGAPLPVSFVHILKSKLPSPAVLRACTLEGKRFTAQEAHALGIVDELADGGSAGVLSKAEEVAKRVAGLAKTGVWGIMKKSIYPDVFEKSAGHAQPLYPPEEDALFRSKL</sequence>
<dbReference type="Gene3D" id="3.90.226.10">
    <property type="entry name" value="2-enoyl-CoA Hydratase, Chain A, domain 1"/>
    <property type="match status" value="1"/>
</dbReference>